<dbReference type="EMBL" id="JBBIAA010000001">
    <property type="protein sequence ID" value="MEJ5943910.1"/>
    <property type="molecule type" value="Genomic_DNA"/>
</dbReference>
<dbReference type="InterPro" id="IPR018723">
    <property type="entry name" value="DUF2254_membrane"/>
</dbReference>
<organism evidence="2 3">
    <name type="scientific">Pseudokineococcus basanitobsidens</name>
    <dbReference type="NCBI Taxonomy" id="1926649"/>
    <lineage>
        <taxon>Bacteria</taxon>
        <taxon>Bacillati</taxon>
        <taxon>Actinomycetota</taxon>
        <taxon>Actinomycetes</taxon>
        <taxon>Kineosporiales</taxon>
        <taxon>Kineosporiaceae</taxon>
        <taxon>Pseudokineococcus</taxon>
    </lineage>
</organism>
<evidence type="ECO:0000313" key="3">
    <source>
        <dbReference type="Proteomes" id="UP001387100"/>
    </source>
</evidence>
<keyword evidence="3" id="KW-1185">Reference proteome</keyword>
<evidence type="ECO:0000313" key="2">
    <source>
        <dbReference type="EMBL" id="MEJ5943910.1"/>
    </source>
</evidence>
<evidence type="ECO:0000256" key="1">
    <source>
        <dbReference type="SAM" id="Phobius"/>
    </source>
</evidence>
<comment type="caution">
    <text evidence="2">The sequence shown here is derived from an EMBL/GenBank/DDBJ whole genome shotgun (WGS) entry which is preliminary data.</text>
</comment>
<keyword evidence="1" id="KW-0812">Transmembrane</keyword>
<proteinExistence type="predicted"/>
<sequence length="427" mass="45216">MWPTPLAFIALALLAGTLLPLLDEVVDDDLPTFVSDVVFGGGASAARDVLAAIAGAFVTVTSLTFSLTVVTLQLASSQYSPRLLRTFAGDRAVQLTLGLFLSVFVYALVVLRTVREPLDDGGGFVPQLSVTLAVLLAVGGVVGLVLFLAHLVRRIRIEPILVDVRAEAMVAVTGSERAEPVPASLQERTDGLVVRAGETGFVARLDRDALVELARSRDAVLDLTATPGALLVRGDHLGRLLPGVAAGSETRYADEELERAVRSGVVMGEERTSAQDPTYGLRQIVDVAVRAVSPSLNDPTTAVHALAHLADVTAAALEHGVGDALLRDEDDVVRVVLRRQGVPEVLDVVVGQPLLYASEDPVVLVALHELLARAAAVVGGAPDQLRHVLAARDRVVRASEDFRDDARWRQMLDEAAARVDQAAAGHA</sequence>
<feature type="transmembrane region" description="Helical" evidence="1">
    <location>
        <begin position="49"/>
        <end position="72"/>
    </location>
</feature>
<feature type="transmembrane region" description="Helical" evidence="1">
    <location>
        <begin position="131"/>
        <end position="152"/>
    </location>
</feature>
<reference evidence="2 3" key="1">
    <citation type="journal article" date="2017" name="Int. J. Syst. Evol. Microbiol.">
        <title>Pseudokineococcus basanitobsidens sp. nov., isolated from volcanic rock.</title>
        <authorList>
            <person name="Lee D.W."/>
            <person name="Park M.Y."/>
            <person name="Kim J.J."/>
            <person name="Kim B.S."/>
        </authorList>
    </citation>
    <scope>NUCLEOTIDE SEQUENCE [LARGE SCALE GENOMIC DNA]</scope>
    <source>
        <strain evidence="2 3">DSM 103726</strain>
    </source>
</reference>
<dbReference type="RefSeq" id="WP_339573511.1">
    <property type="nucleotide sequence ID" value="NZ_JBBIAA010000001.1"/>
</dbReference>
<keyword evidence="1" id="KW-0472">Membrane</keyword>
<gene>
    <name evidence="2" type="ORF">WDZ17_01195</name>
</gene>
<keyword evidence="1" id="KW-1133">Transmembrane helix</keyword>
<feature type="transmembrane region" description="Helical" evidence="1">
    <location>
        <begin position="92"/>
        <end position="111"/>
    </location>
</feature>
<protein>
    <submittedName>
        <fullName evidence="2">DUF2254 domain-containing protein</fullName>
    </submittedName>
</protein>
<name>A0ABU8RFS4_9ACTN</name>
<dbReference type="Pfam" id="PF10011">
    <property type="entry name" value="DUF2254"/>
    <property type="match status" value="1"/>
</dbReference>
<accession>A0ABU8RFS4</accession>
<dbReference type="Proteomes" id="UP001387100">
    <property type="component" value="Unassembled WGS sequence"/>
</dbReference>